<evidence type="ECO:0000313" key="7">
    <source>
        <dbReference type="EMBL" id="GMR54951.1"/>
    </source>
</evidence>
<keyword evidence="1 3" id="KW-0863">Zinc-finger</keyword>
<dbReference type="PANTHER" id="PTHR16450">
    <property type="entry name" value="RING FINGER PROTEIN 186"/>
    <property type="match status" value="1"/>
</dbReference>
<evidence type="ECO:0000313" key="8">
    <source>
        <dbReference type="Proteomes" id="UP001328107"/>
    </source>
</evidence>
<dbReference type="EMBL" id="BTRK01000005">
    <property type="protein sequence ID" value="GMR54951.1"/>
    <property type="molecule type" value="Genomic_DNA"/>
</dbReference>
<comment type="caution">
    <text evidence="7">The sequence shown here is derived from an EMBL/GenBank/DDBJ whole genome shotgun (WGS) entry which is preliminary data.</text>
</comment>
<feature type="domain" description="RING-type" evidence="6">
    <location>
        <begin position="326"/>
        <end position="368"/>
    </location>
</feature>
<name>A0AAN5D1A9_9BILA</name>
<evidence type="ECO:0000256" key="5">
    <source>
        <dbReference type="SAM" id="MobiDB-lite"/>
    </source>
</evidence>
<proteinExistence type="predicted"/>
<feature type="compositionally biased region" description="Pro residues" evidence="5">
    <location>
        <begin position="383"/>
        <end position="394"/>
    </location>
</feature>
<evidence type="ECO:0000256" key="1">
    <source>
        <dbReference type="ARBA" id="ARBA00022771"/>
    </source>
</evidence>
<reference evidence="8" key="1">
    <citation type="submission" date="2022-10" db="EMBL/GenBank/DDBJ databases">
        <title>Genome assembly of Pristionchus species.</title>
        <authorList>
            <person name="Yoshida K."/>
            <person name="Sommer R.J."/>
        </authorList>
    </citation>
    <scope>NUCLEOTIDE SEQUENCE [LARGE SCALE GENOMIC DNA]</scope>
    <source>
        <strain evidence="8">RS5460</strain>
    </source>
</reference>
<evidence type="ECO:0000256" key="3">
    <source>
        <dbReference type="PROSITE-ProRule" id="PRU00175"/>
    </source>
</evidence>
<organism evidence="7 8">
    <name type="scientific">Pristionchus mayeri</name>
    <dbReference type="NCBI Taxonomy" id="1317129"/>
    <lineage>
        <taxon>Eukaryota</taxon>
        <taxon>Metazoa</taxon>
        <taxon>Ecdysozoa</taxon>
        <taxon>Nematoda</taxon>
        <taxon>Chromadorea</taxon>
        <taxon>Rhabditida</taxon>
        <taxon>Rhabditina</taxon>
        <taxon>Diplogasteromorpha</taxon>
        <taxon>Diplogasteroidea</taxon>
        <taxon>Neodiplogasteridae</taxon>
        <taxon>Pristionchus</taxon>
    </lineage>
</organism>
<feature type="compositionally biased region" description="Polar residues" evidence="5">
    <location>
        <begin position="397"/>
        <end position="408"/>
    </location>
</feature>
<dbReference type="Gene3D" id="3.30.40.10">
    <property type="entry name" value="Zinc/RING finger domain, C3HC4 (zinc finger)"/>
    <property type="match status" value="1"/>
</dbReference>
<keyword evidence="2" id="KW-0862">Zinc</keyword>
<sequence>GMDHPIIVHRPDLPDLPVLPNLNLEVLPPYALPVAAGVANYDLRYWMHVIAPPALPDNMQWLRDQQQQQQYHEALMREELRKQMRTLQQQQQQHEMQQMQLQALQQAMQRHADHQAALQLDVHHQPPVQALVQPDNIAVVAHDWPNHQQQQPPVHPVLINRHEYEDLVRRMRQQGGVNAQQQPAQPLPPQQPIAAHNWHDFVDPVFARQFLNVAHRIDRQAPEEPAAAAPNDEPGALDAQVADVQDVMDRLGRELEAQGLQMRIVDAEDLSDDEGDDEEEVDEEALAAEGNAQVQMAAAAKSARIAALIEENEKPDNLAKRYTRECPICINPNPHRRVVMTKCGHNSCEPCALYLANAHGRLKCPKCREITRYVRVFEELEDTPPPQLPPPAPQVPETSGQSVASTVILQGPMTRKRKRDQEAAAAAL</sequence>
<dbReference type="PROSITE" id="PS50089">
    <property type="entry name" value="ZF_RING_2"/>
    <property type="match status" value="1"/>
</dbReference>
<protein>
    <recommendedName>
        <fullName evidence="6">RING-type domain-containing protein</fullName>
    </recommendedName>
</protein>
<feature type="non-terminal residue" evidence="7">
    <location>
        <position position="1"/>
    </location>
</feature>
<keyword evidence="4" id="KW-0175">Coiled coil</keyword>
<feature type="coiled-coil region" evidence="4">
    <location>
        <begin position="73"/>
        <end position="107"/>
    </location>
</feature>
<keyword evidence="8" id="KW-1185">Reference proteome</keyword>
<evidence type="ECO:0000256" key="2">
    <source>
        <dbReference type="ARBA" id="ARBA00022833"/>
    </source>
</evidence>
<dbReference type="SUPFAM" id="SSF57850">
    <property type="entry name" value="RING/U-box"/>
    <property type="match status" value="1"/>
</dbReference>
<accession>A0AAN5D1A9</accession>
<keyword evidence="1 3" id="KW-0479">Metal-binding</keyword>
<evidence type="ECO:0000259" key="6">
    <source>
        <dbReference type="PROSITE" id="PS50089"/>
    </source>
</evidence>
<dbReference type="AlphaFoldDB" id="A0AAN5D1A9"/>
<dbReference type="InterPro" id="IPR001841">
    <property type="entry name" value="Znf_RING"/>
</dbReference>
<dbReference type="PANTHER" id="PTHR16450:SF1">
    <property type="entry name" value="PROTEIN CBG12045"/>
    <property type="match status" value="1"/>
</dbReference>
<evidence type="ECO:0000256" key="4">
    <source>
        <dbReference type="SAM" id="Coils"/>
    </source>
</evidence>
<dbReference type="SMART" id="SM00184">
    <property type="entry name" value="RING"/>
    <property type="match status" value="1"/>
</dbReference>
<dbReference type="InterPro" id="IPR013083">
    <property type="entry name" value="Znf_RING/FYVE/PHD"/>
</dbReference>
<gene>
    <name evidence="7" type="ORF">PMAYCL1PPCAC_25146</name>
</gene>
<dbReference type="Proteomes" id="UP001328107">
    <property type="component" value="Unassembled WGS sequence"/>
</dbReference>
<feature type="region of interest" description="Disordered" evidence="5">
    <location>
        <begin position="381"/>
        <end position="428"/>
    </location>
</feature>
<dbReference type="GO" id="GO:0008270">
    <property type="term" value="F:zinc ion binding"/>
    <property type="evidence" value="ECO:0007669"/>
    <property type="project" value="UniProtKB-KW"/>
</dbReference>